<dbReference type="SUPFAM" id="SSF52266">
    <property type="entry name" value="SGNH hydrolase"/>
    <property type="match status" value="1"/>
</dbReference>
<organism evidence="2 3">
    <name type="scientific">Candidatus Blautia merdavium</name>
    <dbReference type="NCBI Taxonomy" id="2838494"/>
    <lineage>
        <taxon>Bacteria</taxon>
        <taxon>Bacillati</taxon>
        <taxon>Bacillota</taxon>
        <taxon>Clostridia</taxon>
        <taxon>Lachnospirales</taxon>
        <taxon>Lachnospiraceae</taxon>
        <taxon>Blautia</taxon>
    </lineage>
</organism>
<reference evidence="2" key="2">
    <citation type="submission" date="2021-04" db="EMBL/GenBank/DDBJ databases">
        <authorList>
            <person name="Gilroy R."/>
        </authorList>
    </citation>
    <scope>NUCLEOTIDE SEQUENCE</scope>
    <source>
        <strain evidence="2">ChiBcec2-3848</strain>
    </source>
</reference>
<dbReference type="InterPro" id="IPR040794">
    <property type="entry name" value="CE2_N"/>
</dbReference>
<gene>
    <name evidence="2" type="ORF">H9753_03950</name>
</gene>
<dbReference type="InterPro" id="IPR036514">
    <property type="entry name" value="SGNH_hydro_sf"/>
</dbReference>
<evidence type="ECO:0000313" key="2">
    <source>
        <dbReference type="EMBL" id="HJC62759.1"/>
    </source>
</evidence>
<dbReference type="AlphaFoldDB" id="A0A9D2PKP2"/>
<feature type="domain" description="Carbohydrate esterase 2 N-terminal" evidence="1">
    <location>
        <begin position="12"/>
        <end position="124"/>
    </location>
</feature>
<dbReference type="PANTHER" id="PTHR37834">
    <property type="entry name" value="GDSL-LIKE LIPASE/ACYLHYDROLASE DOMAIN PROTEIN (AFU_ORTHOLOGUE AFUA_2G00620)"/>
    <property type="match status" value="1"/>
</dbReference>
<dbReference type="Pfam" id="PF17996">
    <property type="entry name" value="CE2_N"/>
    <property type="match status" value="1"/>
</dbReference>
<name>A0A9D2PKP2_9FIRM</name>
<dbReference type="EMBL" id="DWVZ01000049">
    <property type="protein sequence ID" value="HJC62759.1"/>
    <property type="molecule type" value="Genomic_DNA"/>
</dbReference>
<accession>A0A9D2PKP2</accession>
<protein>
    <submittedName>
        <fullName evidence="2">Electron transporter RnfD</fullName>
    </submittedName>
</protein>
<comment type="caution">
    <text evidence="2">The sequence shown here is derived from an EMBL/GenBank/DDBJ whole genome shotgun (WGS) entry which is preliminary data.</text>
</comment>
<dbReference type="Gene3D" id="2.60.120.260">
    <property type="entry name" value="Galactose-binding domain-like"/>
    <property type="match status" value="1"/>
</dbReference>
<evidence type="ECO:0000313" key="3">
    <source>
        <dbReference type="Proteomes" id="UP000823886"/>
    </source>
</evidence>
<reference evidence="2" key="1">
    <citation type="journal article" date="2021" name="PeerJ">
        <title>Extensive microbial diversity within the chicken gut microbiome revealed by metagenomics and culture.</title>
        <authorList>
            <person name="Gilroy R."/>
            <person name="Ravi A."/>
            <person name="Getino M."/>
            <person name="Pursley I."/>
            <person name="Horton D.L."/>
            <person name="Alikhan N.F."/>
            <person name="Baker D."/>
            <person name="Gharbi K."/>
            <person name="Hall N."/>
            <person name="Watson M."/>
            <person name="Adriaenssens E.M."/>
            <person name="Foster-Nyarko E."/>
            <person name="Jarju S."/>
            <person name="Secka A."/>
            <person name="Antonio M."/>
            <person name="Oren A."/>
            <person name="Chaudhuri R.R."/>
            <person name="La Ragione R."/>
            <person name="Hildebrand F."/>
            <person name="Pallen M.J."/>
        </authorList>
    </citation>
    <scope>NUCLEOTIDE SEQUENCE</scope>
    <source>
        <strain evidence="2">ChiBcec2-3848</strain>
    </source>
</reference>
<dbReference type="Gene3D" id="3.40.50.1110">
    <property type="entry name" value="SGNH hydrolase"/>
    <property type="match status" value="1"/>
</dbReference>
<evidence type="ECO:0000259" key="1">
    <source>
        <dbReference type="Pfam" id="PF17996"/>
    </source>
</evidence>
<proteinExistence type="predicted"/>
<dbReference type="InterPro" id="IPR052762">
    <property type="entry name" value="PCW_deacetylase/CE"/>
</dbReference>
<dbReference type="Proteomes" id="UP000823886">
    <property type="component" value="Unassembled WGS sequence"/>
</dbReference>
<dbReference type="PANTHER" id="PTHR37834:SF2">
    <property type="entry name" value="ESTERASE, SGNH HYDROLASE-TYPE"/>
    <property type="match status" value="1"/>
</dbReference>
<sequence length="349" mass="39811">MWISPEHEKLQYTGRIDWKDKEAPVFFFPGTSVRMRFTGETLKVRVRNQSAYWDSYLGYFLDGEQGKLRLPGEGEETLEILAGSGRNRDLSVHELLLFKRQDGCHQVTLLGFELEEGGQILPLPEKSGRRMEVYGDSVSAGEVSEAVDYTGKPDPVHSGEYSNSWYSYAWITARMLGAELHNVSQGGIALLDGTGWFCQPQAVGMESLWDKVCCHPAYGPARQWEFENYLPQVVVTAIGQNDAYPENYMKEDYQGEKARRWREAYAGFLRKLRGKYPEAWILCITTLLEHDSAWDQAIGQVCQSLGDSRIRQFLFQRNGRGTPGHLRIREAQEMAEELTAYIQSLGIDW</sequence>